<accession>A0AAN7WG06</accession>
<dbReference type="SUPFAM" id="SSF51197">
    <property type="entry name" value="Clavaminate synthase-like"/>
    <property type="match status" value="1"/>
</dbReference>
<keyword evidence="3" id="KW-0479">Metal-binding</keyword>
<evidence type="ECO:0000256" key="4">
    <source>
        <dbReference type="ARBA" id="ARBA00023004"/>
    </source>
</evidence>
<sequence length="309" mass="35015">MAPSRIDPHPSYLTEEQLETFEKNGYLLLPDALSQDEVSDLLAQSYKLLNDFSLADHPMTRFSTGENSDHVGDDYFLTSGDKVRFFFEEDAFDNEGKLMKPKELAINKIGHYLHELNPSFRKASINEKNKRIASDIGFRDPRVLQSMIICKQPEIGGRVPPHQDSVFLYTDPPSAVGFWYALEDCTVENGCLSFAAGSHRRAPIRDRFVRSADGKGTTFAPNSGSQWPEGLEEDKEVKKEVYELGEVKAGTLVLIHGNLLHKSEKNTSMKGRMIYTFHMIEGEYEFPEDNWLQMPGGPKEFTRLNDAVQ</sequence>
<dbReference type="PANTHER" id="PTHR20883">
    <property type="entry name" value="PHYTANOYL-COA DIOXYGENASE DOMAIN CONTAINING 1"/>
    <property type="match status" value="1"/>
</dbReference>
<comment type="cofactor">
    <cofactor evidence="1">
        <name>Fe cation</name>
        <dbReference type="ChEBI" id="CHEBI:24875"/>
    </cofactor>
</comment>
<protein>
    <recommendedName>
        <fullName evidence="7">Phytanoyl-CoA dioxygenase</fullName>
    </recommendedName>
</protein>
<keyword evidence="4" id="KW-0408">Iron</keyword>
<dbReference type="EMBL" id="JAVRQU010000002">
    <property type="protein sequence ID" value="KAK5706339.1"/>
    <property type="molecule type" value="Genomic_DNA"/>
</dbReference>
<evidence type="ECO:0008006" key="7">
    <source>
        <dbReference type="Google" id="ProtNLM"/>
    </source>
</evidence>
<comment type="similarity">
    <text evidence="2">Belongs to the PhyH family.</text>
</comment>
<gene>
    <name evidence="5" type="ORF">LTR97_001327</name>
</gene>
<comment type="caution">
    <text evidence="5">The sequence shown here is derived from an EMBL/GenBank/DDBJ whole genome shotgun (WGS) entry which is preliminary data.</text>
</comment>
<reference evidence="5" key="1">
    <citation type="submission" date="2023-08" db="EMBL/GenBank/DDBJ databases">
        <title>Black Yeasts Isolated from many extreme environments.</title>
        <authorList>
            <person name="Coleine C."/>
            <person name="Stajich J.E."/>
            <person name="Selbmann L."/>
        </authorList>
    </citation>
    <scope>NUCLEOTIDE SEQUENCE</scope>
    <source>
        <strain evidence="5">CCFEE 5810</strain>
    </source>
</reference>
<evidence type="ECO:0000256" key="3">
    <source>
        <dbReference type="ARBA" id="ARBA00022723"/>
    </source>
</evidence>
<evidence type="ECO:0000313" key="5">
    <source>
        <dbReference type="EMBL" id="KAK5706339.1"/>
    </source>
</evidence>
<dbReference type="InterPro" id="IPR008775">
    <property type="entry name" value="Phytyl_CoA_dOase-like"/>
</dbReference>
<evidence type="ECO:0000256" key="2">
    <source>
        <dbReference type="ARBA" id="ARBA00005830"/>
    </source>
</evidence>
<proteinExistence type="inferred from homology"/>
<dbReference type="GO" id="GO:0046872">
    <property type="term" value="F:metal ion binding"/>
    <property type="evidence" value="ECO:0007669"/>
    <property type="project" value="UniProtKB-KW"/>
</dbReference>
<name>A0AAN7WG06_9PEZI</name>
<dbReference type="Gene3D" id="2.60.120.620">
    <property type="entry name" value="q2cbj1_9rhob like domain"/>
    <property type="match status" value="1"/>
</dbReference>
<dbReference type="Proteomes" id="UP001310594">
    <property type="component" value="Unassembled WGS sequence"/>
</dbReference>
<evidence type="ECO:0000313" key="6">
    <source>
        <dbReference type="Proteomes" id="UP001310594"/>
    </source>
</evidence>
<dbReference type="AlphaFoldDB" id="A0AAN7WG06"/>
<dbReference type="Pfam" id="PF05721">
    <property type="entry name" value="PhyH"/>
    <property type="match status" value="1"/>
</dbReference>
<organism evidence="5 6">
    <name type="scientific">Elasticomyces elasticus</name>
    <dbReference type="NCBI Taxonomy" id="574655"/>
    <lineage>
        <taxon>Eukaryota</taxon>
        <taxon>Fungi</taxon>
        <taxon>Dikarya</taxon>
        <taxon>Ascomycota</taxon>
        <taxon>Pezizomycotina</taxon>
        <taxon>Dothideomycetes</taxon>
        <taxon>Dothideomycetidae</taxon>
        <taxon>Mycosphaerellales</taxon>
        <taxon>Teratosphaeriaceae</taxon>
        <taxon>Elasticomyces</taxon>
    </lineage>
</organism>
<dbReference type="PANTHER" id="PTHR20883:SF15">
    <property type="entry name" value="PHYTANOYL-COA DIOXYGENASE DOMAIN-CONTAINING PROTEIN 1"/>
    <property type="match status" value="1"/>
</dbReference>
<evidence type="ECO:0000256" key="1">
    <source>
        <dbReference type="ARBA" id="ARBA00001962"/>
    </source>
</evidence>